<accession>A0ABD0PKV8</accession>
<sequence>MEANTVLRDSDPANACSLQPSSVQQPPQEEVCEEKGLQSEFKHPSELLPPNGNYGFSTASGKKVSISAGALQRAKDVFSGSFDGFSCADGSPKMKQVVDIQEDTSSTGIHKGFSTAGGKKVAVSAAGLQKAKNLFGDCEEESLPSEDPQHQNFKGLRDVSKKPLTAFAGCSDVSFSHKHEPGDSSGKNIGFSTASGKRVAFSAAALQKAKNLFKDCEEESLASGSLQHQSCQGFTTASGKDVTVSEIALSEVRAAFAGCDDTFLRHRPENSSGNNMGFSTAGGKKVDISATALQRAKSLFKDCEEENVSSEEVPPQTESSHKSSEDVVDGKLKFEQLNKKNYGFSTASGKGVAVSKVSLEEASKLFRDCDTQVTATDSQMLQSDSSKCRPKDRQTETALHPQNEPAQLDLHSLDFNSCTDTQQKYFEQEAMACTKALLADDDLNESASLAMTEDKKIPSVHDLQAQGSFGQNRRKRPFDARNAA</sequence>
<feature type="non-terminal residue" evidence="5">
    <location>
        <position position="484"/>
    </location>
</feature>
<evidence type="ECO:0000256" key="1">
    <source>
        <dbReference type="ARBA" id="ARBA00022737"/>
    </source>
</evidence>
<reference evidence="5 6" key="1">
    <citation type="submission" date="2024-05" db="EMBL/GenBank/DDBJ databases">
        <title>Genome sequencing and assembly of Indian major carp, Cirrhinus mrigala (Hamilton, 1822).</title>
        <authorList>
            <person name="Mohindra V."/>
            <person name="Chowdhury L.M."/>
            <person name="Lal K."/>
            <person name="Jena J.K."/>
        </authorList>
    </citation>
    <scope>NUCLEOTIDE SEQUENCE [LARGE SCALE GENOMIC DNA]</scope>
    <source>
        <strain evidence="5">CM1030</strain>
        <tissue evidence="5">Blood</tissue>
    </source>
</reference>
<keyword evidence="2" id="KW-0227">DNA damage</keyword>
<dbReference type="GO" id="GO:0006310">
    <property type="term" value="P:DNA recombination"/>
    <property type="evidence" value="ECO:0007669"/>
    <property type="project" value="UniProtKB-ARBA"/>
</dbReference>
<evidence type="ECO:0000313" key="5">
    <source>
        <dbReference type="EMBL" id="KAL0174689.1"/>
    </source>
</evidence>
<comment type="caution">
    <text evidence="5">The sequence shown here is derived from an EMBL/GenBank/DDBJ whole genome shotgun (WGS) entry which is preliminary data.</text>
</comment>
<feature type="region of interest" description="Disordered" evidence="4">
    <location>
        <begin position="453"/>
        <end position="484"/>
    </location>
</feature>
<feature type="region of interest" description="Disordered" evidence="4">
    <location>
        <begin position="303"/>
        <end position="328"/>
    </location>
</feature>
<evidence type="ECO:0000313" key="6">
    <source>
        <dbReference type="Proteomes" id="UP001529510"/>
    </source>
</evidence>
<keyword evidence="6" id="KW-1185">Reference proteome</keyword>
<dbReference type="PANTHER" id="PTHR11289">
    <property type="entry name" value="BREAST CANCER TYPE 2 SUSCEPTIBILITY PROTEIN BRCA2"/>
    <property type="match status" value="1"/>
</dbReference>
<proteinExistence type="predicted"/>
<feature type="region of interest" description="Disordered" evidence="4">
    <location>
        <begin position="376"/>
        <end position="410"/>
    </location>
</feature>
<dbReference type="PROSITE" id="PS50138">
    <property type="entry name" value="BRCA2_REPEAT"/>
    <property type="match status" value="6"/>
</dbReference>
<dbReference type="GO" id="GO:0006281">
    <property type="term" value="P:DNA repair"/>
    <property type="evidence" value="ECO:0007669"/>
    <property type="project" value="UniProtKB-KW"/>
</dbReference>
<feature type="compositionally biased region" description="Basic and acidic residues" evidence="4">
    <location>
        <begin position="319"/>
        <end position="328"/>
    </location>
</feature>
<dbReference type="InterPro" id="IPR015525">
    <property type="entry name" value="BRCA2"/>
</dbReference>
<name>A0ABD0PKV8_CIRMR</name>
<evidence type="ECO:0000256" key="4">
    <source>
        <dbReference type="SAM" id="MobiDB-lite"/>
    </source>
</evidence>
<gene>
    <name evidence="5" type="ORF">M9458_030657</name>
</gene>
<protein>
    <recommendedName>
        <fullName evidence="7">Breast cancer type 2 susceptibility protein</fullName>
    </recommendedName>
</protein>
<dbReference type="Pfam" id="PF00634">
    <property type="entry name" value="BRCA2"/>
    <property type="match status" value="6"/>
</dbReference>
<feature type="region of interest" description="Disordered" evidence="4">
    <location>
        <begin position="1"/>
        <end position="54"/>
    </location>
</feature>
<dbReference type="PANTHER" id="PTHR11289:SF0">
    <property type="entry name" value="BREAST CANCER TYPE 2 SUSCEPTIBILITY PROTEIN"/>
    <property type="match status" value="1"/>
</dbReference>
<feature type="compositionally biased region" description="Basic and acidic residues" evidence="4">
    <location>
        <begin position="386"/>
        <end position="395"/>
    </location>
</feature>
<dbReference type="Proteomes" id="UP001529510">
    <property type="component" value="Unassembled WGS sequence"/>
</dbReference>
<keyword evidence="1" id="KW-0677">Repeat</keyword>
<dbReference type="EMBL" id="JAMKFB020000015">
    <property type="protein sequence ID" value="KAL0174689.1"/>
    <property type="molecule type" value="Genomic_DNA"/>
</dbReference>
<keyword evidence="3" id="KW-0234">DNA repair</keyword>
<organism evidence="5 6">
    <name type="scientific">Cirrhinus mrigala</name>
    <name type="common">Mrigala</name>
    <dbReference type="NCBI Taxonomy" id="683832"/>
    <lineage>
        <taxon>Eukaryota</taxon>
        <taxon>Metazoa</taxon>
        <taxon>Chordata</taxon>
        <taxon>Craniata</taxon>
        <taxon>Vertebrata</taxon>
        <taxon>Euteleostomi</taxon>
        <taxon>Actinopterygii</taxon>
        <taxon>Neopterygii</taxon>
        <taxon>Teleostei</taxon>
        <taxon>Ostariophysi</taxon>
        <taxon>Cypriniformes</taxon>
        <taxon>Cyprinidae</taxon>
        <taxon>Labeoninae</taxon>
        <taxon>Labeonini</taxon>
        <taxon>Cirrhinus</taxon>
    </lineage>
</organism>
<dbReference type="AlphaFoldDB" id="A0ABD0PKV8"/>
<feature type="compositionally biased region" description="Polar residues" evidence="4">
    <location>
        <begin position="376"/>
        <end position="385"/>
    </location>
</feature>
<feature type="compositionally biased region" description="Low complexity" evidence="4">
    <location>
        <begin position="19"/>
        <end position="29"/>
    </location>
</feature>
<evidence type="ECO:0008006" key="7">
    <source>
        <dbReference type="Google" id="ProtNLM"/>
    </source>
</evidence>
<evidence type="ECO:0000256" key="3">
    <source>
        <dbReference type="ARBA" id="ARBA00023204"/>
    </source>
</evidence>
<feature type="compositionally biased region" description="Basic and acidic residues" evidence="4">
    <location>
        <begin position="33"/>
        <end position="45"/>
    </location>
</feature>
<evidence type="ECO:0000256" key="2">
    <source>
        <dbReference type="ARBA" id="ARBA00022763"/>
    </source>
</evidence>
<dbReference type="InterPro" id="IPR002093">
    <property type="entry name" value="BRCA2_repeat"/>
</dbReference>